<dbReference type="Pfam" id="PF02752">
    <property type="entry name" value="Arrestin_C"/>
    <property type="match status" value="1"/>
</dbReference>
<dbReference type="AlphaFoldDB" id="R7UYM3"/>
<dbReference type="EnsemblMetazoa" id="CapteT34294">
    <property type="protein sequence ID" value="CapteP34294"/>
    <property type="gene ID" value="CapteG34294"/>
</dbReference>
<evidence type="ECO:0000256" key="1">
    <source>
        <dbReference type="ARBA" id="ARBA00005298"/>
    </source>
</evidence>
<reference evidence="5" key="1">
    <citation type="submission" date="2012-12" db="EMBL/GenBank/DDBJ databases">
        <authorList>
            <person name="Hellsten U."/>
            <person name="Grimwood J."/>
            <person name="Chapman J.A."/>
            <person name="Shapiro H."/>
            <person name="Aerts A."/>
            <person name="Otillar R.P."/>
            <person name="Terry A.Y."/>
            <person name="Boore J.L."/>
            <person name="Simakov O."/>
            <person name="Marletaz F."/>
            <person name="Cho S.-J."/>
            <person name="Edsinger-Gonzales E."/>
            <person name="Havlak P."/>
            <person name="Kuo D.-H."/>
            <person name="Larsson T."/>
            <person name="Lv J."/>
            <person name="Arendt D."/>
            <person name="Savage R."/>
            <person name="Osoegawa K."/>
            <person name="de Jong P."/>
            <person name="Lindberg D.R."/>
            <person name="Seaver E.C."/>
            <person name="Weisblat D.A."/>
            <person name="Putnam N.H."/>
            <person name="Grigoriev I.V."/>
            <person name="Rokhsar D.S."/>
        </authorList>
    </citation>
    <scope>NUCLEOTIDE SEQUENCE</scope>
    <source>
        <strain evidence="5">I ESC-2004</strain>
    </source>
</reference>
<dbReference type="HOGENOM" id="CLU_039221_3_1_1"/>
<dbReference type="Proteomes" id="UP000014760">
    <property type="component" value="Unassembled WGS sequence"/>
</dbReference>
<keyword evidence="5" id="KW-1185">Reference proteome</keyword>
<dbReference type="Gene3D" id="2.60.40.640">
    <property type="match status" value="2"/>
</dbReference>
<reference evidence="3 5" key="2">
    <citation type="journal article" date="2013" name="Nature">
        <title>Insights into bilaterian evolution from three spiralian genomes.</title>
        <authorList>
            <person name="Simakov O."/>
            <person name="Marletaz F."/>
            <person name="Cho S.J."/>
            <person name="Edsinger-Gonzales E."/>
            <person name="Havlak P."/>
            <person name="Hellsten U."/>
            <person name="Kuo D.H."/>
            <person name="Larsson T."/>
            <person name="Lv J."/>
            <person name="Arendt D."/>
            <person name="Savage R."/>
            <person name="Osoegawa K."/>
            <person name="de Jong P."/>
            <person name="Grimwood J."/>
            <person name="Chapman J.A."/>
            <person name="Shapiro H."/>
            <person name="Aerts A."/>
            <person name="Otillar R.P."/>
            <person name="Terry A.Y."/>
            <person name="Boore J.L."/>
            <person name="Grigoriev I.V."/>
            <person name="Lindberg D.R."/>
            <person name="Seaver E.C."/>
            <person name="Weisblat D.A."/>
            <person name="Putnam N.H."/>
            <person name="Rokhsar D.S."/>
        </authorList>
    </citation>
    <scope>NUCLEOTIDE SEQUENCE</scope>
    <source>
        <strain evidence="3 5">I ESC-2004</strain>
    </source>
</reference>
<dbReference type="OMA" id="IHAGRHE"/>
<evidence type="ECO:0000313" key="3">
    <source>
        <dbReference type="EMBL" id="ELU08521.1"/>
    </source>
</evidence>
<dbReference type="EMBL" id="KB299000">
    <property type="protein sequence ID" value="ELU08521.1"/>
    <property type="molecule type" value="Genomic_DNA"/>
</dbReference>
<dbReference type="InterPro" id="IPR011021">
    <property type="entry name" value="Arrestin-like_N"/>
</dbReference>
<feature type="domain" description="Arrestin C-terminal-like" evidence="2">
    <location>
        <begin position="172"/>
        <end position="298"/>
    </location>
</feature>
<dbReference type="InterPro" id="IPR014752">
    <property type="entry name" value="Arrestin-like_C"/>
</dbReference>
<dbReference type="EMBL" id="AMQN01006714">
    <property type="status" value="NOT_ANNOTATED_CDS"/>
    <property type="molecule type" value="Genomic_DNA"/>
</dbReference>
<name>R7UYM3_CAPTE</name>
<sequence>FEILFAENKTVYHPGEKVSGQCIVDLKGDMKMRALRVFMRGVAKVHWTESRSTGTRLGSYTEHYNAEVEYFFKRQVLFGGDNSDIRETLADGRHVFSFSFELPMEGICTSFEGKHGSIRYWLKAEMDKPWSFNHRTKKAFTVISPIDINKAEYQASIDIALGHKTLCCWFCTSGPISISARTDRRGYCPGESIAISADFENYSSRTIIPYATLHQTQTFFANGKSRVRGTKFTVLTGLPVAPGNRATWDAQLLKIPAVSPSIMNCCVIKVDYYVKVALHIPGAYNLSMHLPVVIGTVP</sequence>
<dbReference type="OrthoDB" id="2333384at2759"/>
<comment type="similarity">
    <text evidence="1">Belongs to the arrestin family.</text>
</comment>
<dbReference type="SUPFAM" id="SSF81296">
    <property type="entry name" value="E set domains"/>
    <property type="match status" value="2"/>
</dbReference>
<evidence type="ECO:0000259" key="2">
    <source>
        <dbReference type="SMART" id="SM01017"/>
    </source>
</evidence>
<dbReference type="InterPro" id="IPR050357">
    <property type="entry name" value="Arrestin_domain-protein"/>
</dbReference>
<evidence type="ECO:0000313" key="5">
    <source>
        <dbReference type="Proteomes" id="UP000014760"/>
    </source>
</evidence>
<reference evidence="4" key="3">
    <citation type="submission" date="2015-06" db="UniProtKB">
        <authorList>
            <consortium name="EnsemblMetazoa"/>
        </authorList>
    </citation>
    <scope>IDENTIFICATION</scope>
</reference>
<dbReference type="InterPro" id="IPR014756">
    <property type="entry name" value="Ig_E-set"/>
</dbReference>
<protein>
    <recommendedName>
        <fullName evidence="2">Arrestin C-terminal-like domain-containing protein</fullName>
    </recommendedName>
</protein>
<feature type="non-terminal residue" evidence="3">
    <location>
        <position position="298"/>
    </location>
</feature>
<dbReference type="Pfam" id="PF00339">
    <property type="entry name" value="Arrestin_N"/>
    <property type="match status" value="1"/>
</dbReference>
<dbReference type="GO" id="GO:0005737">
    <property type="term" value="C:cytoplasm"/>
    <property type="evidence" value="ECO:0007669"/>
    <property type="project" value="TreeGrafter"/>
</dbReference>
<dbReference type="STRING" id="283909.R7UYM3"/>
<evidence type="ECO:0000313" key="4">
    <source>
        <dbReference type="EnsemblMetazoa" id="CapteP34294"/>
    </source>
</evidence>
<accession>R7UYM3</accession>
<dbReference type="InterPro" id="IPR011022">
    <property type="entry name" value="Arrestin_C-like"/>
</dbReference>
<dbReference type="PANTHER" id="PTHR11188">
    <property type="entry name" value="ARRESTIN DOMAIN CONTAINING PROTEIN"/>
    <property type="match status" value="1"/>
</dbReference>
<proteinExistence type="inferred from homology"/>
<feature type="non-terminal residue" evidence="3">
    <location>
        <position position="1"/>
    </location>
</feature>
<gene>
    <name evidence="3" type="ORF">CAPTEDRAFT_34294</name>
</gene>
<dbReference type="PANTHER" id="PTHR11188:SF17">
    <property type="entry name" value="FI21816P1"/>
    <property type="match status" value="1"/>
</dbReference>
<dbReference type="GO" id="GO:0015031">
    <property type="term" value="P:protein transport"/>
    <property type="evidence" value="ECO:0007669"/>
    <property type="project" value="TreeGrafter"/>
</dbReference>
<dbReference type="SMART" id="SM01017">
    <property type="entry name" value="Arrestin_C"/>
    <property type="match status" value="1"/>
</dbReference>
<organism evidence="3">
    <name type="scientific">Capitella teleta</name>
    <name type="common">Polychaete worm</name>
    <dbReference type="NCBI Taxonomy" id="283909"/>
    <lineage>
        <taxon>Eukaryota</taxon>
        <taxon>Metazoa</taxon>
        <taxon>Spiralia</taxon>
        <taxon>Lophotrochozoa</taxon>
        <taxon>Annelida</taxon>
        <taxon>Polychaeta</taxon>
        <taxon>Sedentaria</taxon>
        <taxon>Scolecida</taxon>
        <taxon>Capitellidae</taxon>
        <taxon>Capitella</taxon>
    </lineage>
</organism>